<dbReference type="STRING" id="675511.GCA_000341735_03275"/>
<dbReference type="Pfam" id="PF11219">
    <property type="entry name" value="DUF3014"/>
    <property type="match status" value="1"/>
</dbReference>
<gene>
    <name evidence="2" type="ORF">EQU24_20760</name>
</gene>
<dbReference type="OrthoDB" id="5502479at2"/>
<dbReference type="AlphaFoldDB" id="A0A4P9UVC7"/>
<evidence type="ECO:0000256" key="1">
    <source>
        <dbReference type="SAM" id="Phobius"/>
    </source>
</evidence>
<protein>
    <submittedName>
        <fullName evidence="2">DUF3014 domain-containing protein</fullName>
    </submittedName>
</protein>
<feature type="transmembrane region" description="Helical" evidence="1">
    <location>
        <begin position="12"/>
        <end position="34"/>
    </location>
</feature>
<proteinExistence type="predicted"/>
<keyword evidence="3" id="KW-1185">Reference proteome</keyword>
<dbReference type="InterPro" id="IPR021382">
    <property type="entry name" value="DUF3014"/>
</dbReference>
<keyword evidence="1" id="KW-0472">Membrane</keyword>
<reference evidence="3" key="1">
    <citation type="journal article" date="2019" name="J. Bacteriol.">
        <title>A Mutagenic Screen Identifies a TonB-Dependent Receptor Required for the Lanthanide Metal Switch in the Type I Methanotroph 'Methylotuvimicrobium buryatense' 5GB1C.</title>
        <authorList>
            <person name="Groom J.D."/>
            <person name="Ford S.M."/>
            <person name="Pesesky M.W."/>
            <person name="Lidstrom M.E."/>
        </authorList>
    </citation>
    <scope>NUCLEOTIDE SEQUENCE [LARGE SCALE GENOMIC DNA]</scope>
    <source>
        <strain evidence="3">5GB1C</strain>
    </source>
</reference>
<evidence type="ECO:0000313" key="3">
    <source>
        <dbReference type="Proteomes" id="UP000305881"/>
    </source>
</evidence>
<dbReference type="KEGG" id="mbur:EQU24_20760"/>
<name>A0A4P9UVC7_METBY</name>
<evidence type="ECO:0000313" key="2">
    <source>
        <dbReference type="EMBL" id="QCW84391.1"/>
    </source>
</evidence>
<dbReference type="EMBL" id="CP035467">
    <property type="protein sequence ID" value="QCW84391.1"/>
    <property type="molecule type" value="Genomic_DNA"/>
</dbReference>
<dbReference type="RefSeq" id="WP_017841719.1">
    <property type="nucleotide sequence ID" value="NZ_CP035467.1"/>
</dbReference>
<accession>A0A4P9UVC7</accession>
<sequence length="286" mass="32919">MGRYDLYQRRKPIGMTVFLLILLLIIAGGVWLYWRSTQTIESEVGLETYELPVPSVTKLDEALVSDVLSDNELKTNSEQAETEETEPTAVPSLKESDDFINEKLTALSPELAYWLRSDEQIRKIILIINDFSQGQRLHKHMRWLSLDEPFIAEEDQQGLYLPSKSYQRYNAFAEAIDSVNVHDILEFYQKVRPLCQEVFAQFGYPDSYRLEDLIKKAGAEILSAPVVETRIALIKPSVLYQFADNDMEALSPVQKQMLRMGPQNTRIIQNKLRLLIEALINMDDTN</sequence>
<keyword evidence="1" id="KW-0812">Transmembrane</keyword>
<organism evidence="2 3">
    <name type="scientific">Methylotuvimicrobium buryatense</name>
    <name type="common">Methylomicrobium buryatense</name>
    <dbReference type="NCBI Taxonomy" id="95641"/>
    <lineage>
        <taxon>Bacteria</taxon>
        <taxon>Pseudomonadati</taxon>
        <taxon>Pseudomonadota</taxon>
        <taxon>Gammaproteobacteria</taxon>
        <taxon>Methylococcales</taxon>
        <taxon>Methylococcaceae</taxon>
        <taxon>Methylotuvimicrobium</taxon>
    </lineage>
</organism>
<keyword evidence="1" id="KW-1133">Transmembrane helix</keyword>
<dbReference type="Proteomes" id="UP000305881">
    <property type="component" value="Chromosome"/>
</dbReference>